<dbReference type="EMBL" id="JAPHQB010000007">
    <property type="protein sequence ID" value="MCX2801352.1"/>
    <property type="molecule type" value="Genomic_DNA"/>
</dbReference>
<dbReference type="Proteomes" id="UP001209730">
    <property type="component" value="Unassembled WGS sequence"/>
</dbReference>
<reference evidence="1" key="1">
    <citation type="submission" date="2022-11" db="EMBL/GenBank/DDBJ databases">
        <title>Chitin-degrading and fungicidal potential of chitinolytic bacterial strains from marine environment of the Pacific Ocean regions.</title>
        <authorList>
            <person name="Pentekhina I."/>
            <person name="Nedashkovskaya O."/>
            <person name="Seitkalieva A."/>
            <person name="Podvolotskaya A."/>
            <person name="Tekutyeva L."/>
            <person name="Balabanova L."/>
        </authorList>
    </citation>
    <scope>NUCLEOTIDE SEQUENCE</scope>
    <source>
        <strain evidence="1">KMM 6838</strain>
    </source>
</reference>
<evidence type="ECO:0000313" key="1">
    <source>
        <dbReference type="EMBL" id="MCX2801352.1"/>
    </source>
</evidence>
<dbReference type="AlphaFoldDB" id="A0AB35HX65"/>
<accession>A0AB35HX65</accession>
<comment type="caution">
    <text evidence="1">The sequence shown here is derived from an EMBL/GenBank/DDBJ whole genome shotgun (WGS) entry which is preliminary data.</text>
</comment>
<dbReference type="RefSeq" id="WP_074903494.1">
    <property type="nucleotide sequence ID" value="NZ_CP130317.1"/>
</dbReference>
<protein>
    <submittedName>
        <fullName evidence="1">Uncharacterized protein</fullName>
    </submittedName>
</protein>
<gene>
    <name evidence="1" type="ORF">OQJ68_06060</name>
</gene>
<name>A0AB35HX65_MICTH</name>
<organism evidence="1 2">
    <name type="scientific">Microbulbifer thermotolerans</name>
    <dbReference type="NCBI Taxonomy" id="252514"/>
    <lineage>
        <taxon>Bacteria</taxon>
        <taxon>Pseudomonadati</taxon>
        <taxon>Pseudomonadota</taxon>
        <taxon>Gammaproteobacteria</taxon>
        <taxon>Cellvibrionales</taxon>
        <taxon>Microbulbiferaceae</taxon>
        <taxon>Microbulbifer</taxon>
    </lineage>
</organism>
<proteinExistence type="predicted"/>
<sequence>MANNHWLMNSEVLTLLRKLRKRLKAEFGITLQFADYGFEAQLARARDKTIDSETRQMISALEARRGAPFTTGEEAPPRLYRGHPILQEEPRKRDIYELIYGETLAEHCAAGQMGTTKKIYRGQRLGNH</sequence>
<evidence type="ECO:0000313" key="2">
    <source>
        <dbReference type="Proteomes" id="UP001209730"/>
    </source>
</evidence>